<comment type="caution">
    <text evidence="2">The sequence shown here is derived from an EMBL/GenBank/DDBJ whole genome shotgun (WGS) entry which is preliminary data.</text>
</comment>
<evidence type="ECO:0000256" key="1">
    <source>
        <dbReference type="SAM" id="Phobius"/>
    </source>
</evidence>
<dbReference type="AlphaFoldDB" id="A0A7W4UYP4"/>
<accession>A0A7W4UYP4</accession>
<keyword evidence="1" id="KW-0472">Membrane</keyword>
<keyword evidence="1" id="KW-1133">Transmembrane helix</keyword>
<gene>
    <name evidence="2" type="ORF">FHX33_003490</name>
</gene>
<evidence type="ECO:0000313" key="2">
    <source>
        <dbReference type="EMBL" id="MBB2968714.1"/>
    </source>
</evidence>
<dbReference type="RefSeq" id="WP_021763723.1">
    <property type="nucleotide sequence ID" value="NZ_JACHVP010000004.1"/>
</dbReference>
<keyword evidence="1" id="KW-0812">Transmembrane</keyword>
<dbReference type="EMBL" id="JACHVP010000004">
    <property type="protein sequence ID" value="MBB2968714.1"/>
    <property type="molecule type" value="Genomic_DNA"/>
</dbReference>
<feature type="transmembrane region" description="Helical" evidence="1">
    <location>
        <begin position="53"/>
        <end position="73"/>
    </location>
</feature>
<keyword evidence="3" id="KW-1185">Reference proteome</keyword>
<feature type="transmembrane region" description="Helical" evidence="1">
    <location>
        <begin position="114"/>
        <end position="134"/>
    </location>
</feature>
<protein>
    <recommendedName>
        <fullName evidence="4">DUF1648 domain-containing protein</fullName>
    </recommendedName>
</protein>
<feature type="transmembrane region" description="Helical" evidence="1">
    <location>
        <begin position="207"/>
        <end position="227"/>
    </location>
</feature>
<organism evidence="2 3">
    <name type="scientific">Leifsonia aquatica</name>
    <name type="common">Corynebacterium aquaticum</name>
    <dbReference type="NCBI Taxonomy" id="144185"/>
    <lineage>
        <taxon>Bacteria</taxon>
        <taxon>Bacillati</taxon>
        <taxon>Actinomycetota</taxon>
        <taxon>Actinomycetes</taxon>
        <taxon>Micrococcales</taxon>
        <taxon>Microbacteriaceae</taxon>
        <taxon>Leifsonia</taxon>
    </lineage>
</organism>
<feature type="transmembrane region" description="Helical" evidence="1">
    <location>
        <begin position="175"/>
        <end position="195"/>
    </location>
</feature>
<reference evidence="2 3" key="1">
    <citation type="submission" date="2020-08" db="EMBL/GenBank/DDBJ databases">
        <title>Sequencing the genomes of 1000 actinobacteria strains.</title>
        <authorList>
            <person name="Klenk H.-P."/>
        </authorList>
    </citation>
    <scope>NUCLEOTIDE SEQUENCE [LARGE SCALE GENOMIC DNA]</scope>
    <source>
        <strain evidence="2 3">DSM 20146</strain>
    </source>
</reference>
<proteinExistence type="predicted"/>
<evidence type="ECO:0008006" key="4">
    <source>
        <dbReference type="Google" id="ProtNLM"/>
    </source>
</evidence>
<feature type="transmembrane region" description="Helical" evidence="1">
    <location>
        <begin position="7"/>
        <end position="27"/>
    </location>
</feature>
<sequence length="322" mass="33788">MNGLRRALAVVTLWLPAATILWTWMLWEGRLPDLPTHWGVGGPADGVTSAPVFLGWLLGVSAAAALIGSIVVLAGRSGARGPRAAGGFTGGAAALVLGMWLGSTVPSLDVTDPFTVHIGAWVLVTLVAPCYGLLQLALLPRGATPPVEVEADAGHRPAAASLPARAWSRTVSSRMFIGATLLLLVLGIVLFAPPLARDGVASLEWTAVVYLAVLLLVAVFCVFRVTVDERGLRITSGLLGIPLKRIAPAKIASIEVTTLEPMQWGGWGYRIMPSRSAIILRRGPGLVITQHDDRQFAITLDEPEEPASTLLAIATAEDASAA</sequence>
<evidence type="ECO:0000313" key="3">
    <source>
        <dbReference type="Proteomes" id="UP000538196"/>
    </source>
</evidence>
<name>A0A7W4UYP4_LEIAQ</name>
<dbReference type="Proteomes" id="UP000538196">
    <property type="component" value="Unassembled WGS sequence"/>
</dbReference>
<feature type="transmembrane region" description="Helical" evidence="1">
    <location>
        <begin position="85"/>
        <end position="102"/>
    </location>
</feature>